<protein>
    <recommendedName>
        <fullName evidence="4">Bacterial lipoprotein (DUF940)</fullName>
    </recommendedName>
</protein>
<evidence type="ECO:0008006" key="4">
    <source>
        <dbReference type="Google" id="ProtNLM"/>
    </source>
</evidence>
<feature type="chain" id="PRO_5043789799" description="Bacterial lipoprotein (DUF940)" evidence="1">
    <location>
        <begin position="21"/>
        <end position="272"/>
    </location>
</feature>
<evidence type="ECO:0000313" key="3">
    <source>
        <dbReference type="Proteomes" id="UP001204579"/>
    </source>
</evidence>
<dbReference type="SUPFAM" id="SSF56935">
    <property type="entry name" value="Porins"/>
    <property type="match status" value="1"/>
</dbReference>
<dbReference type="Proteomes" id="UP001204579">
    <property type="component" value="Unassembled WGS sequence"/>
</dbReference>
<gene>
    <name evidence="2" type="ORF">NW209_02075</name>
</gene>
<keyword evidence="3" id="KW-1185">Reference proteome</keyword>
<dbReference type="EMBL" id="JANRHJ010000002">
    <property type="protein sequence ID" value="MCR8872818.1"/>
    <property type="molecule type" value="Genomic_DNA"/>
</dbReference>
<organism evidence="2 3">
    <name type="scientific">Phocaeicola barnesiae</name>
    <dbReference type="NCBI Taxonomy" id="376804"/>
    <lineage>
        <taxon>Bacteria</taxon>
        <taxon>Pseudomonadati</taxon>
        <taxon>Bacteroidota</taxon>
        <taxon>Bacteroidia</taxon>
        <taxon>Bacteroidales</taxon>
        <taxon>Bacteroidaceae</taxon>
        <taxon>Phocaeicola</taxon>
    </lineage>
</organism>
<comment type="caution">
    <text evidence="2">The sequence shown here is derived from an EMBL/GenBank/DDBJ whole genome shotgun (WGS) entry which is preliminary data.</text>
</comment>
<name>A0AAW5N2B9_9BACT</name>
<evidence type="ECO:0000313" key="2">
    <source>
        <dbReference type="EMBL" id="MCR8872818.1"/>
    </source>
</evidence>
<accession>A0AAW5N2B9</accession>
<keyword evidence="1" id="KW-0732">Signal</keyword>
<dbReference type="AlphaFoldDB" id="A0AAW5N2B9"/>
<dbReference type="RefSeq" id="WP_235302741.1">
    <property type="nucleotide sequence ID" value="NZ_CALULB010000002.1"/>
</dbReference>
<reference evidence="2 3" key="1">
    <citation type="submission" date="2022-08" db="EMBL/GenBank/DDBJ databases">
        <authorList>
            <person name="Zeman M."/>
            <person name="Kubasova T."/>
        </authorList>
    </citation>
    <scope>NUCLEOTIDE SEQUENCE [LARGE SCALE GENOMIC DNA]</scope>
    <source>
        <strain evidence="2 3">ET62</strain>
    </source>
</reference>
<proteinExistence type="predicted"/>
<feature type="signal peptide" evidence="1">
    <location>
        <begin position="1"/>
        <end position="20"/>
    </location>
</feature>
<sequence length="272" mass="30488">MKFGYLWFSLLGCLPMGVYAQEGISKDSIRLSEDSLKTIPGWQNISPDFSPSYAGTKGVEVDNLMDTLKVNTNVEWKLQKPFFLPPYYTNPSPMFYGDYQTGGRISPYFYGSGSQSTLPGLGRINQASFQFRYALNDYFDIQAGVNAVKYSLPMSVGQSLGFSGALVYHPTDRFRITAFGSYTPRNLYGFNRDAYGATIGYDFTDRFGVDVGVQRYYDPQRGWQTVPVVVPHYKFNKFDLGIDVGGILFEVLRNVISDKRQGSSPVIAPLGR</sequence>
<evidence type="ECO:0000256" key="1">
    <source>
        <dbReference type="SAM" id="SignalP"/>
    </source>
</evidence>